<proteinExistence type="predicted"/>
<evidence type="ECO:0000313" key="2">
    <source>
        <dbReference type="EMBL" id="TYL56382.1"/>
    </source>
</evidence>
<dbReference type="Proteomes" id="UP001212823">
    <property type="component" value="Unassembled WGS sequence"/>
</dbReference>
<organism evidence="2 3">
    <name type="scientific">Agathobacter rectalis</name>
    <dbReference type="NCBI Taxonomy" id="39491"/>
    <lineage>
        <taxon>Bacteria</taxon>
        <taxon>Bacillati</taxon>
        <taxon>Bacillota</taxon>
        <taxon>Clostridia</taxon>
        <taxon>Lachnospirales</taxon>
        <taxon>Lachnospiraceae</taxon>
        <taxon>Agathobacter</taxon>
    </lineage>
</organism>
<dbReference type="GeneID" id="86987732"/>
<protein>
    <submittedName>
        <fullName evidence="2">Uncharacterized protein</fullName>
    </submittedName>
</protein>
<reference evidence="2 3" key="1">
    <citation type="submission" date="2019-08" db="EMBL/GenBank/DDBJ databases">
        <authorList>
            <person name="Duncan S."/>
            <person name="Walker A."/>
        </authorList>
    </citation>
    <scope>NUCLEOTIDE SEQUENCE [LARGE SCALE GENOMIC DNA]</scope>
    <source>
        <strain evidence="2 3">L2-21</strain>
    </source>
</reference>
<comment type="caution">
    <text evidence="2">The sequence shown here is derived from an EMBL/GenBank/DDBJ whole genome shotgun (WGS) entry which is preliminary data.</text>
</comment>
<reference evidence="1" key="3">
    <citation type="submission" date="2023-01" db="EMBL/GenBank/DDBJ databases">
        <title>Human gut microbiome strain richness.</title>
        <authorList>
            <person name="Chen-Liaw A."/>
        </authorList>
    </citation>
    <scope>NUCLEOTIDE SEQUENCE</scope>
    <source>
        <strain evidence="1">1001283st1_D2_1001283B150209_150212</strain>
    </source>
</reference>
<dbReference type="EMBL" id="JAQLYE010000019">
    <property type="protein sequence ID" value="MDB8018515.1"/>
    <property type="molecule type" value="Genomic_DNA"/>
</dbReference>
<sequence length="140" mass="14877">MCLAYQSGSESVRYSPINPCNEISQEVAESFNGATFTKTTLTEDTVMYRVSGGNAGKVGSYVSRTSQGGGLQSQLDLALNPSWGNTTENITKVVVPKETTIYEGVAAPQNIYDSLGNTIGVLPGGGNQVYIPKVEAGWFK</sequence>
<dbReference type="EMBL" id="VSTG01000020">
    <property type="protein sequence ID" value="TYL56382.1"/>
    <property type="molecule type" value="Genomic_DNA"/>
</dbReference>
<gene>
    <name evidence="2" type="ORF">FYL37_12665</name>
    <name evidence="1" type="ORF">PNE45_10775</name>
</gene>
<dbReference type="RefSeq" id="WP_012741739.1">
    <property type="nucleotide sequence ID" value="NZ_CP092643.1"/>
</dbReference>
<evidence type="ECO:0000313" key="1">
    <source>
        <dbReference type="EMBL" id="MDB8018515.1"/>
    </source>
</evidence>
<dbReference type="Proteomes" id="UP000324325">
    <property type="component" value="Unassembled WGS sequence"/>
</dbReference>
<dbReference type="AlphaFoldDB" id="A0A5S4VPS6"/>
<reference evidence="2 3" key="2">
    <citation type="submission" date="2019-09" db="EMBL/GenBank/DDBJ databases">
        <title>Strain-level analysis of Eubacterium rectale using genomes from metagenomes.</title>
        <authorList>
            <person name="Karcher N."/>
            <person name="Segata N."/>
        </authorList>
    </citation>
    <scope>NUCLEOTIDE SEQUENCE [LARGE SCALE GENOMIC DNA]</scope>
    <source>
        <strain evidence="2 3">L2-21</strain>
    </source>
</reference>
<evidence type="ECO:0000313" key="3">
    <source>
        <dbReference type="Proteomes" id="UP000324325"/>
    </source>
</evidence>
<name>A0A5S4VPS6_9FIRM</name>
<accession>A0A5S4VPS6</accession>